<sequence length="205" mass="23663">MFTFLESANKYSCDNIKSNEFEKNQKLNFELRTTNKHDEIWINAQQTKISNQFGVDGVDVIPILKKDNKKYIILIKQFRPPIRKWIIEFPSGYIDETDKSIEEAGIRELKEETGYTVTKVIRSTKKGQYLNPSVTSDLDAIMIVEIDGNDAINKDPKQSLDETEDVSEVIQVEYNKLLEYCDKIIENGEVEISTQVYTFALSSLF</sequence>
<reference evidence="2" key="1">
    <citation type="submission" date="2022-11" db="UniProtKB">
        <authorList>
            <consortium name="WormBaseParasite"/>
        </authorList>
    </citation>
    <scope>IDENTIFICATION</scope>
</reference>
<evidence type="ECO:0000313" key="2">
    <source>
        <dbReference type="WBParaSite" id="ES5_v2.g19548.t1"/>
    </source>
</evidence>
<proteinExistence type="predicted"/>
<protein>
    <submittedName>
        <fullName evidence="2">Nudix hydrolase domain-containing protein</fullName>
    </submittedName>
</protein>
<evidence type="ECO:0000313" key="1">
    <source>
        <dbReference type="Proteomes" id="UP000887579"/>
    </source>
</evidence>
<accession>A0AC34FQX1</accession>
<name>A0AC34FQX1_9BILA</name>
<dbReference type="Proteomes" id="UP000887579">
    <property type="component" value="Unplaced"/>
</dbReference>
<dbReference type="WBParaSite" id="ES5_v2.g19548.t1">
    <property type="protein sequence ID" value="ES5_v2.g19548.t1"/>
    <property type="gene ID" value="ES5_v2.g19548"/>
</dbReference>
<organism evidence="1 2">
    <name type="scientific">Panagrolaimus sp. ES5</name>
    <dbReference type="NCBI Taxonomy" id="591445"/>
    <lineage>
        <taxon>Eukaryota</taxon>
        <taxon>Metazoa</taxon>
        <taxon>Ecdysozoa</taxon>
        <taxon>Nematoda</taxon>
        <taxon>Chromadorea</taxon>
        <taxon>Rhabditida</taxon>
        <taxon>Tylenchina</taxon>
        <taxon>Panagrolaimomorpha</taxon>
        <taxon>Panagrolaimoidea</taxon>
        <taxon>Panagrolaimidae</taxon>
        <taxon>Panagrolaimus</taxon>
    </lineage>
</organism>